<name>A0ABX7P283_9BACT</name>
<evidence type="ECO:0000313" key="5">
    <source>
        <dbReference type="Proteomes" id="UP000662747"/>
    </source>
</evidence>
<dbReference type="RefSeq" id="WP_206726032.1">
    <property type="nucleotide sequence ID" value="NZ_CP071090.1"/>
</dbReference>
<feature type="domain" description="Leucine-binding protein" evidence="3">
    <location>
        <begin position="51"/>
        <end position="354"/>
    </location>
</feature>
<dbReference type="PANTHER" id="PTHR30483">
    <property type="entry name" value="LEUCINE-SPECIFIC-BINDING PROTEIN"/>
    <property type="match status" value="1"/>
</dbReference>
<evidence type="ECO:0000256" key="1">
    <source>
        <dbReference type="ARBA" id="ARBA00010062"/>
    </source>
</evidence>
<organism evidence="4 5">
    <name type="scientific">Pyxidicoccus parkwayensis</name>
    <dbReference type="NCBI Taxonomy" id="2813578"/>
    <lineage>
        <taxon>Bacteria</taxon>
        <taxon>Pseudomonadati</taxon>
        <taxon>Myxococcota</taxon>
        <taxon>Myxococcia</taxon>
        <taxon>Myxococcales</taxon>
        <taxon>Cystobacterineae</taxon>
        <taxon>Myxococcaceae</taxon>
        <taxon>Pyxidicoccus</taxon>
    </lineage>
</organism>
<comment type="similarity">
    <text evidence="1">Belongs to the leucine-binding protein family.</text>
</comment>
<dbReference type="InterPro" id="IPR028082">
    <property type="entry name" value="Peripla_BP_I"/>
</dbReference>
<dbReference type="EMBL" id="CP071090">
    <property type="protein sequence ID" value="QSQ24469.1"/>
    <property type="molecule type" value="Genomic_DNA"/>
</dbReference>
<protein>
    <submittedName>
        <fullName evidence="4">ABC transporter substrate-binding protein</fullName>
    </submittedName>
</protein>
<gene>
    <name evidence="4" type="ORF">JY651_05820</name>
</gene>
<dbReference type="PROSITE" id="PS51257">
    <property type="entry name" value="PROKAR_LIPOPROTEIN"/>
    <property type="match status" value="1"/>
</dbReference>
<dbReference type="InterPro" id="IPR028081">
    <property type="entry name" value="Leu-bd"/>
</dbReference>
<dbReference type="InterPro" id="IPR051010">
    <property type="entry name" value="BCAA_transport"/>
</dbReference>
<sequence>MNEPIRAALVALVLVGVCACKPLDAWEYTPAADSITLAVIETRIPRRTGFGARLAAEEINLAGGVLGRKVEVIVAQDRLCDEDHAPEVVRGLLERGIVAIVGATCSAATRTDLDVVAPDAANVVIVSPTSSSSTLTGLPNFYRTIANDNRQGPLLAEEVRRQGVDAAAIIHVDDIYGIGLADGFEQRFTALGGRILTRVGHPTDKTTGFTDEVRRLYAAGKPQAIVIMGFSVGAAGLSRDLAASADIQGVRFFASEAVFGPGFLTSADATVAQGMQGLVPTAALDDPNRQRFVDAYESATGEGFDIEDSGRLQRTYDAVYLLGLAMARGGAATTEAIRDNIIAVSGTKNAVGTPVNVGEFARALELLRAGQEVNYEGASGPLDLDENGEPSRGTYLLWRIDGGQFVFDKSLRFP</sequence>
<dbReference type="Pfam" id="PF13458">
    <property type="entry name" value="Peripla_BP_6"/>
    <property type="match status" value="1"/>
</dbReference>
<accession>A0ABX7P283</accession>
<dbReference type="Proteomes" id="UP000662747">
    <property type="component" value="Chromosome"/>
</dbReference>
<evidence type="ECO:0000259" key="3">
    <source>
        <dbReference type="Pfam" id="PF13458"/>
    </source>
</evidence>
<dbReference type="Gene3D" id="3.40.50.2300">
    <property type="match status" value="2"/>
</dbReference>
<evidence type="ECO:0000313" key="4">
    <source>
        <dbReference type="EMBL" id="QSQ24469.1"/>
    </source>
</evidence>
<dbReference type="PANTHER" id="PTHR30483:SF6">
    <property type="entry name" value="PERIPLASMIC BINDING PROTEIN OF ABC TRANSPORTER FOR NATURAL AMINO ACIDS"/>
    <property type="match status" value="1"/>
</dbReference>
<keyword evidence="5" id="KW-1185">Reference proteome</keyword>
<evidence type="ECO:0000256" key="2">
    <source>
        <dbReference type="ARBA" id="ARBA00022729"/>
    </source>
</evidence>
<proteinExistence type="inferred from homology"/>
<dbReference type="SUPFAM" id="SSF53822">
    <property type="entry name" value="Periplasmic binding protein-like I"/>
    <property type="match status" value="1"/>
</dbReference>
<reference evidence="4 5" key="1">
    <citation type="submission" date="2021-02" db="EMBL/GenBank/DDBJ databases">
        <title>De Novo genome assembly of isolated myxobacteria.</title>
        <authorList>
            <person name="Stevens D.C."/>
        </authorList>
    </citation>
    <scope>NUCLEOTIDE SEQUENCE [LARGE SCALE GENOMIC DNA]</scope>
    <source>
        <strain evidence="5">SCPEA02</strain>
    </source>
</reference>
<keyword evidence="2" id="KW-0732">Signal</keyword>